<proteinExistence type="predicted"/>
<protein>
    <submittedName>
        <fullName evidence="2">Uncharacterized protein</fullName>
    </submittedName>
</protein>
<dbReference type="AlphaFoldDB" id="A0A4U1BVM7"/>
<evidence type="ECO:0000313" key="3">
    <source>
        <dbReference type="Proteomes" id="UP000310477"/>
    </source>
</evidence>
<dbReference type="EMBL" id="SWBO01000016">
    <property type="protein sequence ID" value="TKB96590.1"/>
    <property type="molecule type" value="Genomic_DNA"/>
</dbReference>
<organism evidence="2 3">
    <name type="scientific">Pedobacter cryotolerans</name>
    <dbReference type="NCBI Taxonomy" id="2571270"/>
    <lineage>
        <taxon>Bacteria</taxon>
        <taxon>Pseudomonadati</taxon>
        <taxon>Bacteroidota</taxon>
        <taxon>Sphingobacteriia</taxon>
        <taxon>Sphingobacteriales</taxon>
        <taxon>Sphingobacteriaceae</taxon>
        <taxon>Pedobacter</taxon>
    </lineage>
</organism>
<name>A0A4U1BVM7_9SPHI</name>
<keyword evidence="3" id="KW-1185">Reference proteome</keyword>
<dbReference type="OrthoDB" id="10006625at2"/>
<dbReference type="RefSeq" id="WP_136878422.1">
    <property type="nucleotide sequence ID" value="NZ_SWBO01000016.1"/>
</dbReference>
<accession>A0A4U1BVM7</accession>
<evidence type="ECO:0000313" key="2">
    <source>
        <dbReference type="EMBL" id="TKB96590.1"/>
    </source>
</evidence>
<feature type="region of interest" description="Disordered" evidence="1">
    <location>
        <begin position="45"/>
        <end position="76"/>
    </location>
</feature>
<dbReference type="Proteomes" id="UP000310477">
    <property type="component" value="Unassembled WGS sequence"/>
</dbReference>
<sequence>MTDKKPLLEHQKQYLELAIDEISIPIFSTKTRNVYDNQRFSRLSDAYSAKSQPNSENPEIRPETAVGNPAFSTTKS</sequence>
<gene>
    <name evidence="2" type="ORF">FA045_17725</name>
</gene>
<evidence type="ECO:0000256" key="1">
    <source>
        <dbReference type="SAM" id="MobiDB-lite"/>
    </source>
</evidence>
<reference evidence="2 3" key="1">
    <citation type="submission" date="2019-04" db="EMBL/GenBank/DDBJ databases">
        <title>Pedobacter sp. AR-2-6 sp. nov., isolated from Arctic soil.</title>
        <authorList>
            <person name="Dahal R.H."/>
            <person name="Kim D.-U."/>
        </authorList>
    </citation>
    <scope>NUCLEOTIDE SEQUENCE [LARGE SCALE GENOMIC DNA]</scope>
    <source>
        <strain evidence="2 3">AR-2-6</strain>
    </source>
</reference>
<comment type="caution">
    <text evidence="2">The sequence shown here is derived from an EMBL/GenBank/DDBJ whole genome shotgun (WGS) entry which is preliminary data.</text>
</comment>